<dbReference type="RefSeq" id="XP_035547521.1">
    <property type="nucleotide sequence ID" value="XM_035691628.1"/>
</dbReference>
<dbReference type="PANTHER" id="PTHR24177:SF292">
    <property type="entry name" value="ANKYRIN REPEAT FAMILY PROTEIN-RELATED"/>
    <property type="match status" value="1"/>
</dbReference>
<evidence type="ECO:0000256" key="1">
    <source>
        <dbReference type="SAM" id="Phobius"/>
    </source>
</evidence>
<dbReference type="RefSeq" id="XP_035547522.1">
    <property type="nucleotide sequence ID" value="XM_035691629.1"/>
</dbReference>
<dbReference type="InterPro" id="IPR002110">
    <property type="entry name" value="Ankyrin_rpt"/>
</dbReference>
<feature type="transmembrane region" description="Helical" evidence="1">
    <location>
        <begin position="418"/>
        <end position="439"/>
    </location>
</feature>
<dbReference type="PANTHER" id="PTHR24177">
    <property type="entry name" value="CASKIN"/>
    <property type="match status" value="1"/>
</dbReference>
<keyword evidence="1" id="KW-1133">Transmembrane helix</keyword>
<protein>
    <submittedName>
        <fullName evidence="4 5">Ankyrin repeat-containing protein ITN1-like</fullName>
    </submittedName>
</protein>
<dbReference type="KEGG" id="jre:108999099"/>
<dbReference type="Gene3D" id="1.25.40.20">
    <property type="entry name" value="Ankyrin repeat-containing domain"/>
    <property type="match status" value="1"/>
</dbReference>
<keyword evidence="3" id="KW-1185">Reference proteome</keyword>
<dbReference type="AlphaFoldDB" id="A0A6P9EJH5"/>
<keyword evidence="1" id="KW-0472">Membrane</keyword>
<evidence type="ECO:0000313" key="4">
    <source>
        <dbReference type="RefSeq" id="XP_035547521.1"/>
    </source>
</evidence>
<gene>
    <name evidence="4 5" type="primary">LOC108999099</name>
</gene>
<reference evidence="4 5" key="1">
    <citation type="submission" date="2025-04" db="UniProtKB">
        <authorList>
            <consortium name="RefSeq"/>
        </authorList>
    </citation>
    <scope>IDENTIFICATION</scope>
    <source>
        <tissue evidence="4 5">Leaves</tissue>
    </source>
</reference>
<dbReference type="Pfam" id="PF13962">
    <property type="entry name" value="PGG"/>
    <property type="match status" value="1"/>
</dbReference>
<evidence type="ECO:0000313" key="5">
    <source>
        <dbReference type="RefSeq" id="XP_035547522.1"/>
    </source>
</evidence>
<evidence type="ECO:0000313" key="3">
    <source>
        <dbReference type="Proteomes" id="UP000235220"/>
    </source>
</evidence>
<feature type="transmembrane region" description="Helical" evidence="1">
    <location>
        <begin position="495"/>
        <end position="521"/>
    </location>
</feature>
<dbReference type="Proteomes" id="UP000235220">
    <property type="component" value="Chromosome 7"/>
</dbReference>
<sequence length="590" mass="66212">MEEGDSSSSQSPAIYAPLRRAILEDDWNAAKHFIETHSNCLGAAITKDQDTALHFSVAAKRTRFVKNLVGLMTSEQLALKSNDGRTTALYFAAQSGIVTIAKVMVKHNKNLPSILPSHLKGYIQDLPLYAAIVTGNRDMVSYLYSKTPIQDLTSADRTELLKATISSNLYDTAHKILATELKLAPGNKDLLWEALEMLARKPSEKIGSKSQPSVWERCLNSCFRGRFCNKALMQASAHQLVCCLFKKLGDDKFDFSPPDMLQHHKKLVVEAARVGNVEFLIILIRSYPELIWQRDDENGTLFHVAIKYRQVRVFNLIYEIGVMKDNLGTIKTKEEKNMMLHLASELPSQDRLNIVSGAALQMQRELLWFQEIEKIVPKSSVDETNEENKTPKDIFVETHKKLHKNGEKWMKVTAKSCMLVATLIATVVFPSAFIIPGGNNQEGIPIFLESNWFMVFFVSDAVAMLFSSASILVFLSILTSRYTTNDFLISLPCWLALGLATLLISIVGMLIAFTAACFLVFKSKTSSVLISILVAAPAVPISLFVILQHGLWVDIFYSAFCSNWLLFRSQNRLSKQAHWLACWGKIYNQS</sequence>
<evidence type="ECO:0000259" key="2">
    <source>
        <dbReference type="Pfam" id="PF13962"/>
    </source>
</evidence>
<feature type="transmembrane region" description="Helical" evidence="1">
    <location>
        <begin position="451"/>
        <end position="475"/>
    </location>
</feature>
<dbReference type="SUPFAM" id="SSF48403">
    <property type="entry name" value="Ankyrin repeat"/>
    <property type="match status" value="1"/>
</dbReference>
<accession>A0A6P9EJH5</accession>
<keyword evidence="1" id="KW-0812">Transmembrane</keyword>
<proteinExistence type="predicted"/>
<dbReference type="GO" id="GO:0016020">
    <property type="term" value="C:membrane"/>
    <property type="evidence" value="ECO:0000318"/>
    <property type="project" value="GO_Central"/>
</dbReference>
<feature type="transmembrane region" description="Helical" evidence="1">
    <location>
        <begin position="528"/>
        <end position="545"/>
    </location>
</feature>
<organism evidence="3 4">
    <name type="scientific">Juglans regia</name>
    <name type="common">English walnut</name>
    <dbReference type="NCBI Taxonomy" id="51240"/>
    <lineage>
        <taxon>Eukaryota</taxon>
        <taxon>Viridiplantae</taxon>
        <taxon>Streptophyta</taxon>
        <taxon>Embryophyta</taxon>
        <taxon>Tracheophyta</taxon>
        <taxon>Spermatophyta</taxon>
        <taxon>Magnoliopsida</taxon>
        <taxon>eudicotyledons</taxon>
        <taxon>Gunneridae</taxon>
        <taxon>Pentapetalae</taxon>
        <taxon>rosids</taxon>
        <taxon>fabids</taxon>
        <taxon>Fagales</taxon>
        <taxon>Juglandaceae</taxon>
        <taxon>Juglans</taxon>
    </lineage>
</organism>
<dbReference type="SMART" id="SM00248">
    <property type="entry name" value="ANK"/>
    <property type="match status" value="4"/>
</dbReference>
<feature type="domain" description="PGG" evidence="2">
    <location>
        <begin position="407"/>
        <end position="519"/>
    </location>
</feature>
<name>A0A6P9EJH5_JUGRE</name>
<dbReference type="InterPro" id="IPR026961">
    <property type="entry name" value="PGG_dom"/>
</dbReference>
<dbReference type="GeneID" id="108999099"/>
<dbReference type="InterPro" id="IPR036770">
    <property type="entry name" value="Ankyrin_rpt-contain_sf"/>
</dbReference>
<dbReference type="OrthoDB" id="1652385at2759"/>